<dbReference type="InterPro" id="IPR036188">
    <property type="entry name" value="FAD/NAD-bd_sf"/>
</dbReference>
<sequence>MKIAIMGAGLSGLACGITLEKNGIEDFTIFESRNEVDDRFVNGEIFLSALNAPIEDSISYLSEEFGIYLQPVGDIKKLIIRSENEMTTITGTLGFNVVRGRRGDSISKQMESQLHSKIVFNSKHTYEDLKKGYTHIILATGDASYSEKMWNYNRDFTVSLKGGIVKGSFDRYATMAWLNNNFAPKGYSYLIPLSETEANIVIAYPDLEENTYLDFDMLWNRFFEAVKIDLKEKMELVDSFEITKYIIGHCKEARIGNTFFTGNCYGAIMPFLGFGQFSSIMTGIYSAHDLCGKGKYDKLIRTFDKSYENSLILRRAMEKMDNNDFDFLVKHLNGHIGNIVLDFNNINFLNIISNILKSVGLFNSRES</sequence>
<organism evidence="1 2">
    <name type="scientific">Alkaliphilus peptidifermentans DSM 18978</name>
    <dbReference type="NCBI Taxonomy" id="1120976"/>
    <lineage>
        <taxon>Bacteria</taxon>
        <taxon>Bacillati</taxon>
        <taxon>Bacillota</taxon>
        <taxon>Clostridia</taxon>
        <taxon>Peptostreptococcales</taxon>
        <taxon>Natronincolaceae</taxon>
        <taxon>Alkaliphilus</taxon>
    </lineage>
</organism>
<dbReference type="SUPFAM" id="SSF51905">
    <property type="entry name" value="FAD/NAD(P)-binding domain"/>
    <property type="match status" value="1"/>
</dbReference>
<evidence type="ECO:0000313" key="1">
    <source>
        <dbReference type="EMBL" id="SCY81519.1"/>
    </source>
</evidence>
<dbReference type="STRING" id="1120976.SAMN03080606_02579"/>
<evidence type="ECO:0000313" key="2">
    <source>
        <dbReference type="Proteomes" id="UP000198636"/>
    </source>
</evidence>
<accession>A0A1G5J125</accession>
<dbReference type="Proteomes" id="UP000198636">
    <property type="component" value="Unassembled WGS sequence"/>
</dbReference>
<gene>
    <name evidence="1" type="ORF">SAMN03080606_02579</name>
</gene>
<dbReference type="Gene3D" id="3.30.9.10">
    <property type="entry name" value="D-Amino Acid Oxidase, subunit A, domain 2"/>
    <property type="match status" value="1"/>
</dbReference>
<name>A0A1G5J125_9FIRM</name>
<protein>
    <submittedName>
        <fullName evidence="1">Dehydrogenase (Flavoprotein)</fullName>
    </submittedName>
</protein>
<dbReference type="EMBL" id="FMUS01000017">
    <property type="protein sequence ID" value="SCY81519.1"/>
    <property type="molecule type" value="Genomic_DNA"/>
</dbReference>
<dbReference type="Gene3D" id="3.50.50.60">
    <property type="entry name" value="FAD/NAD(P)-binding domain"/>
    <property type="match status" value="2"/>
</dbReference>
<proteinExistence type="predicted"/>
<dbReference type="OrthoDB" id="25353at2"/>
<dbReference type="AlphaFoldDB" id="A0A1G5J125"/>
<dbReference type="PROSITE" id="PS51257">
    <property type="entry name" value="PROKAR_LIPOPROTEIN"/>
    <property type="match status" value="1"/>
</dbReference>
<dbReference type="RefSeq" id="WP_091544080.1">
    <property type="nucleotide sequence ID" value="NZ_FMUS01000017.1"/>
</dbReference>
<keyword evidence="2" id="KW-1185">Reference proteome</keyword>
<reference evidence="1 2" key="1">
    <citation type="submission" date="2016-10" db="EMBL/GenBank/DDBJ databases">
        <authorList>
            <person name="de Groot N.N."/>
        </authorList>
    </citation>
    <scope>NUCLEOTIDE SEQUENCE [LARGE SCALE GENOMIC DNA]</scope>
    <source>
        <strain evidence="1 2">DSM 18978</strain>
    </source>
</reference>